<evidence type="ECO:0000259" key="2">
    <source>
        <dbReference type="Pfam" id="PF01370"/>
    </source>
</evidence>
<proteinExistence type="inferred from homology"/>
<sequence length="308" mass="34382">MKSLITGCAGFIGSHLAEKLLQEGHKVIGIDCFTDYYPRSIKENNIKNILDHENFTFIEKDILNITQFPEVDYVFHQAAQAGVRASWGKTFETYTLNNILATQKLLEYYKNRNIRKFVFASSSSIYGNVNKLPIHEEAPKSPFSPYGVTKLAAEDLCSLYYMNYGTPTVSLRYFTVYGPRQRPDMGINKFAHAALDGGVIKVYGDGSQTRDFTYISDVVWANLLAAESDVVGESFNIGGGSRISVNDLIGLISGVAGKDMQVKYIEVQKGDVLDTYADVTKAKKMIGYMPWVGIEDGVKKYVESIIHQ</sequence>
<dbReference type="Pfam" id="PF01370">
    <property type="entry name" value="Epimerase"/>
    <property type="match status" value="1"/>
</dbReference>
<feature type="domain" description="NAD-dependent epimerase/dehydratase" evidence="2">
    <location>
        <begin position="4"/>
        <end position="238"/>
    </location>
</feature>
<accession>A0A062V4N3</accession>
<dbReference type="Gene3D" id="3.40.50.720">
    <property type="entry name" value="NAD(P)-binding Rossmann-like Domain"/>
    <property type="match status" value="1"/>
</dbReference>
<comment type="similarity">
    <text evidence="1">Belongs to the NAD(P)-dependent epimerase/dehydratase family.</text>
</comment>
<dbReference type="OrthoDB" id="4907at2157"/>
<gene>
    <name evidence="3" type="ORF">ANME2D_01702</name>
</gene>
<evidence type="ECO:0000313" key="4">
    <source>
        <dbReference type="Proteomes" id="UP000027153"/>
    </source>
</evidence>
<evidence type="ECO:0000313" key="3">
    <source>
        <dbReference type="EMBL" id="KCZ72297.1"/>
    </source>
</evidence>
<protein>
    <submittedName>
        <fullName evidence="3">Nucleoside-diphosphate-sugar epimerase</fullName>
        <ecNumber evidence="3">5.1.3.2</ecNumber>
    </submittedName>
</protein>
<dbReference type="InterPro" id="IPR001509">
    <property type="entry name" value="Epimerase_deHydtase"/>
</dbReference>
<keyword evidence="3" id="KW-0413">Isomerase</keyword>
<dbReference type="RefSeq" id="WP_048090407.1">
    <property type="nucleotide sequence ID" value="NZ_JMIY01000003.1"/>
</dbReference>
<dbReference type="PATRIC" id="fig|1392998.3.peg.1703"/>
<dbReference type="PANTHER" id="PTHR43000">
    <property type="entry name" value="DTDP-D-GLUCOSE 4,6-DEHYDRATASE-RELATED"/>
    <property type="match status" value="1"/>
</dbReference>
<dbReference type="AlphaFoldDB" id="A0A062V4N3"/>
<dbReference type="InterPro" id="IPR036291">
    <property type="entry name" value="NAD(P)-bd_dom_sf"/>
</dbReference>
<reference evidence="3 4" key="1">
    <citation type="journal article" date="2013" name="Nature">
        <title>Anaerobic oxidation of methane coupled to nitrate reduction in a novel archaeal lineage.</title>
        <authorList>
            <person name="Haroon M.F."/>
            <person name="Hu S."/>
            <person name="Shi Y."/>
            <person name="Imelfort M."/>
            <person name="Keller J."/>
            <person name="Hugenholtz P."/>
            <person name="Yuan Z."/>
            <person name="Tyson G.W."/>
        </authorList>
    </citation>
    <scope>NUCLEOTIDE SEQUENCE [LARGE SCALE GENOMIC DNA]</scope>
    <source>
        <strain evidence="3 4">ANME-2d</strain>
    </source>
</reference>
<dbReference type="Proteomes" id="UP000027153">
    <property type="component" value="Unassembled WGS sequence"/>
</dbReference>
<keyword evidence="4" id="KW-1185">Reference proteome</keyword>
<dbReference type="Gene3D" id="3.90.25.10">
    <property type="entry name" value="UDP-galactose 4-epimerase, domain 1"/>
    <property type="match status" value="1"/>
</dbReference>
<dbReference type="GO" id="GO:0003978">
    <property type="term" value="F:UDP-glucose 4-epimerase activity"/>
    <property type="evidence" value="ECO:0007669"/>
    <property type="project" value="UniProtKB-EC"/>
</dbReference>
<dbReference type="PRINTS" id="PR01713">
    <property type="entry name" value="NUCEPIMERASE"/>
</dbReference>
<dbReference type="SUPFAM" id="SSF51735">
    <property type="entry name" value="NAD(P)-binding Rossmann-fold domains"/>
    <property type="match status" value="1"/>
</dbReference>
<comment type="caution">
    <text evidence="3">The sequence shown here is derived from an EMBL/GenBank/DDBJ whole genome shotgun (WGS) entry which is preliminary data.</text>
</comment>
<dbReference type="EC" id="5.1.3.2" evidence="3"/>
<evidence type="ECO:0000256" key="1">
    <source>
        <dbReference type="ARBA" id="ARBA00007637"/>
    </source>
</evidence>
<name>A0A062V4N3_9EURY</name>
<dbReference type="EMBL" id="JMIY01000003">
    <property type="protein sequence ID" value="KCZ72297.1"/>
    <property type="molecule type" value="Genomic_DNA"/>
</dbReference>
<organism evidence="3 4">
    <name type="scientific">Candidatus Methanoperedens nitratireducens</name>
    <dbReference type="NCBI Taxonomy" id="1392998"/>
    <lineage>
        <taxon>Archaea</taxon>
        <taxon>Methanobacteriati</taxon>
        <taxon>Methanobacteriota</taxon>
        <taxon>Stenosarchaea group</taxon>
        <taxon>Methanomicrobia</taxon>
        <taxon>Methanosarcinales</taxon>
        <taxon>ANME-2 cluster</taxon>
        <taxon>Candidatus Methanoperedentaceae</taxon>
        <taxon>Candidatus Methanoperedens</taxon>
    </lineage>
</organism>